<name>A0AAD3SGF2_NEPGR</name>
<comment type="caution">
    <text evidence="1">The sequence shown here is derived from an EMBL/GenBank/DDBJ whole genome shotgun (WGS) entry which is preliminary data.</text>
</comment>
<evidence type="ECO:0000313" key="1">
    <source>
        <dbReference type="EMBL" id="GMH10970.1"/>
    </source>
</evidence>
<dbReference type="Proteomes" id="UP001279734">
    <property type="component" value="Unassembled WGS sequence"/>
</dbReference>
<organism evidence="1 2">
    <name type="scientific">Nepenthes gracilis</name>
    <name type="common">Slender pitcher plant</name>
    <dbReference type="NCBI Taxonomy" id="150966"/>
    <lineage>
        <taxon>Eukaryota</taxon>
        <taxon>Viridiplantae</taxon>
        <taxon>Streptophyta</taxon>
        <taxon>Embryophyta</taxon>
        <taxon>Tracheophyta</taxon>
        <taxon>Spermatophyta</taxon>
        <taxon>Magnoliopsida</taxon>
        <taxon>eudicotyledons</taxon>
        <taxon>Gunneridae</taxon>
        <taxon>Pentapetalae</taxon>
        <taxon>Caryophyllales</taxon>
        <taxon>Nepenthaceae</taxon>
        <taxon>Nepenthes</taxon>
    </lineage>
</organism>
<reference evidence="1" key="1">
    <citation type="submission" date="2023-05" db="EMBL/GenBank/DDBJ databases">
        <title>Nepenthes gracilis genome sequencing.</title>
        <authorList>
            <person name="Fukushima K."/>
        </authorList>
    </citation>
    <scope>NUCLEOTIDE SEQUENCE</scope>
    <source>
        <strain evidence="1">SING2019-196</strain>
    </source>
</reference>
<dbReference type="EMBL" id="BSYO01000010">
    <property type="protein sequence ID" value="GMH10970.1"/>
    <property type="molecule type" value="Genomic_DNA"/>
</dbReference>
<gene>
    <name evidence="1" type="ORF">Nepgr_012811</name>
</gene>
<sequence length="68" mass="7372">MNSSPSRVIRNKQFIHTLSATLSLFLVSHDSVSPAHPWEGTLGAWSAPWGLILAGNEDTDANDVLTLK</sequence>
<keyword evidence="2" id="KW-1185">Reference proteome</keyword>
<evidence type="ECO:0000313" key="2">
    <source>
        <dbReference type="Proteomes" id="UP001279734"/>
    </source>
</evidence>
<accession>A0AAD3SGF2</accession>
<dbReference type="AlphaFoldDB" id="A0AAD3SGF2"/>
<proteinExistence type="predicted"/>
<protein>
    <submittedName>
        <fullName evidence="1">Uncharacterized protein</fullName>
    </submittedName>
</protein>